<evidence type="ECO:0000313" key="1">
    <source>
        <dbReference type="EMBL" id="KAK3058361.1"/>
    </source>
</evidence>
<organism evidence="1 2">
    <name type="scientific">Extremus antarcticus</name>
    <dbReference type="NCBI Taxonomy" id="702011"/>
    <lineage>
        <taxon>Eukaryota</taxon>
        <taxon>Fungi</taxon>
        <taxon>Dikarya</taxon>
        <taxon>Ascomycota</taxon>
        <taxon>Pezizomycotina</taxon>
        <taxon>Dothideomycetes</taxon>
        <taxon>Dothideomycetidae</taxon>
        <taxon>Mycosphaerellales</taxon>
        <taxon>Extremaceae</taxon>
        <taxon>Extremus</taxon>
    </lineage>
</organism>
<dbReference type="AlphaFoldDB" id="A0AAJ0GIS8"/>
<evidence type="ECO:0000313" key="2">
    <source>
        <dbReference type="Proteomes" id="UP001271007"/>
    </source>
</evidence>
<comment type="caution">
    <text evidence="1">The sequence shown here is derived from an EMBL/GenBank/DDBJ whole genome shotgun (WGS) entry which is preliminary data.</text>
</comment>
<dbReference type="EMBL" id="JAWDJX010000002">
    <property type="protein sequence ID" value="KAK3058361.1"/>
    <property type="molecule type" value="Genomic_DNA"/>
</dbReference>
<protein>
    <recommendedName>
        <fullName evidence="3">F-box domain-containing protein</fullName>
    </recommendedName>
</protein>
<reference evidence="1" key="1">
    <citation type="submission" date="2023-04" db="EMBL/GenBank/DDBJ databases">
        <title>Black Yeasts Isolated from many extreme environments.</title>
        <authorList>
            <person name="Coleine C."/>
            <person name="Stajich J.E."/>
            <person name="Selbmann L."/>
        </authorList>
    </citation>
    <scope>NUCLEOTIDE SEQUENCE</scope>
    <source>
        <strain evidence="1">CCFEE 5312</strain>
    </source>
</reference>
<evidence type="ECO:0008006" key="3">
    <source>
        <dbReference type="Google" id="ProtNLM"/>
    </source>
</evidence>
<gene>
    <name evidence="1" type="ORF">LTR09_001439</name>
</gene>
<dbReference type="InterPro" id="IPR036047">
    <property type="entry name" value="F-box-like_dom_sf"/>
</dbReference>
<keyword evidence="2" id="KW-1185">Reference proteome</keyword>
<proteinExistence type="predicted"/>
<dbReference type="Proteomes" id="UP001271007">
    <property type="component" value="Unassembled WGS sequence"/>
</dbReference>
<name>A0AAJ0GIS8_9PEZI</name>
<dbReference type="SUPFAM" id="SSF81383">
    <property type="entry name" value="F-box domain"/>
    <property type="match status" value="1"/>
</dbReference>
<sequence length="290" mass="32575">MGINRQRAATVASDADISPCARVLNTVELLEKIILELSCQQVLAIKGVSKRWNDTVTGSLRLQVALCFKPLPLLRCGHSDDARSACTNSLEDDKRATEWNLESLTPRPDDPVMAGIFYDTALSLSTKRIAALNPFLPDCYRQLPYAPLWGTAFDLEGFRSFEDLGLPKNMLLSQPPVTEMIVTILVESAYKTRYGLAGTRLNERFKAIGRLHSVDGLDWDPEYNDGMIKPTASTDLVNPSGITMFEFLACHKLATEACQEFEPLGLDEEDWSIELVFWQEDEDEHSKRMR</sequence>
<accession>A0AAJ0GIS8</accession>